<dbReference type="InterPro" id="IPR057666">
    <property type="entry name" value="DrpA_SLOG"/>
</dbReference>
<proteinExistence type="inferred from homology"/>
<dbReference type="SUPFAM" id="SSF102405">
    <property type="entry name" value="MCP/YpsA-like"/>
    <property type="match status" value="1"/>
</dbReference>
<dbReference type="EMBL" id="JYIZ01000057">
    <property type="protein sequence ID" value="KJL37566.1"/>
    <property type="molecule type" value="Genomic_DNA"/>
</dbReference>
<dbReference type="PATRIC" id="fig|92835.4.peg.3357"/>
<dbReference type="Gene3D" id="3.40.50.450">
    <property type="match status" value="1"/>
</dbReference>
<comment type="similarity">
    <text evidence="1">Belongs to the DprA/Smf family.</text>
</comment>
<evidence type="ECO:0000256" key="1">
    <source>
        <dbReference type="ARBA" id="ARBA00006525"/>
    </source>
</evidence>
<dbReference type="OrthoDB" id="9785707at2"/>
<dbReference type="Proteomes" id="UP000033956">
    <property type="component" value="Unassembled WGS sequence"/>
</dbReference>
<dbReference type="PANTHER" id="PTHR43022:SF1">
    <property type="entry name" value="PROTEIN SMF"/>
    <property type="match status" value="1"/>
</dbReference>
<comment type="caution">
    <text evidence="3">The sequence shown here is derived from an EMBL/GenBank/DDBJ whole genome shotgun (WGS) entry which is preliminary data.</text>
</comment>
<evidence type="ECO:0000313" key="3">
    <source>
        <dbReference type="EMBL" id="KJL37566.1"/>
    </source>
</evidence>
<protein>
    <recommendedName>
        <fullName evidence="2">Smf/DprA SLOG domain-containing protein</fullName>
    </recommendedName>
</protein>
<feature type="domain" description="Smf/DprA SLOG" evidence="2">
    <location>
        <begin position="84"/>
        <end position="299"/>
    </location>
</feature>
<organism evidence="3 4">
    <name type="scientific">Microbacterium terrae</name>
    <dbReference type="NCBI Taxonomy" id="69369"/>
    <lineage>
        <taxon>Bacteria</taxon>
        <taxon>Bacillati</taxon>
        <taxon>Actinomycetota</taxon>
        <taxon>Actinomycetes</taxon>
        <taxon>Micrococcales</taxon>
        <taxon>Microbacteriaceae</taxon>
        <taxon>Microbacterium</taxon>
    </lineage>
</organism>
<evidence type="ECO:0000259" key="2">
    <source>
        <dbReference type="Pfam" id="PF02481"/>
    </source>
</evidence>
<dbReference type="GO" id="GO:0009294">
    <property type="term" value="P:DNA-mediated transformation"/>
    <property type="evidence" value="ECO:0007669"/>
    <property type="project" value="InterPro"/>
</dbReference>
<dbReference type="Pfam" id="PF02481">
    <property type="entry name" value="DNA_processg_A"/>
    <property type="match status" value="1"/>
</dbReference>
<name>A0A0M2GV92_9MICO</name>
<dbReference type="NCBIfam" id="TIGR00732">
    <property type="entry name" value="dprA"/>
    <property type="match status" value="1"/>
</dbReference>
<sequence length="325" mass="34119">MTESDRLARIVLGATCEPGDRTTGAIVRQRGAAATLDLVLNDEQDIIGIDPVELELWRRRLVPRIEDDAGPRLEEASARLGLLILTPESSDWPRDLDQLGDLTPLALWARGNTARLASGSVRSRVAIVGARAATRYGEHIASDLASELTGGGHIVVSGGAYGIDGAAHRAAIAARPGATVAVMAAGVDRPYPAGHHDLFGRIVDDGGLVLSELPPGAVPTRWRFMQRNRVLAGLSGATVVVEAGYRSGSLDIAQRARELDRPVGAVPGPVTSAASAGCHRLLKEGASVIVGADDVVKMLERQGISEMRLTRPPKAVTRTASGVAL</sequence>
<dbReference type="RefSeq" id="WP_045277204.1">
    <property type="nucleotide sequence ID" value="NZ_BAAAUP010000002.1"/>
</dbReference>
<evidence type="ECO:0000313" key="4">
    <source>
        <dbReference type="Proteomes" id="UP000033956"/>
    </source>
</evidence>
<gene>
    <name evidence="3" type="ORF">RS81_03323</name>
</gene>
<dbReference type="InterPro" id="IPR003488">
    <property type="entry name" value="DprA"/>
</dbReference>
<dbReference type="STRING" id="92835.RS81_03323"/>
<dbReference type="AlphaFoldDB" id="A0A0M2GV92"/>
<keyword evidence="4" id="KW-1185">Reference proteome</keyword>
<reference evidence="3 4" key="1">
    <citation type="submission" date="2015-02" db="EMBL/GenBank/DDBJ databases">
        <title>Draft genome sequences of ten Microbacterium spp. with emphasis on heavy metal contaminated environments.</title>
        <authorList>
            <person name="Corretto E."/>
        </authorList>
    </citation>
    <scope>NUCLEOTIDE SEQUENCE [LARGE SCALE GENOMIC DNA]</scope>
    <source>
        <strain evidence="3 4">DSM 12510</strain>
    </source>
</reference>
<accession>A0A0M2GV92</accession>
<dbReference type="PANTHER" id="PTHR43022">
    <property type="entry name" value="PROTEIN SMF"/>
    <property type="match status" value="1"/>
</dbReference>